<dbReference type="AlphaFoldDB" id="A0AAD9B5T8"/>
<gene>
    <name evidence="3" type="ORF">KUDE01_002657</name>
</gene>
<evidence type="ECO:0000256" key="2">
    <source>
        <dbReference type="SAM" id="Phobius"/>
    </source>
</evidence>
<keyword evidence="2 3" id="KW-0812">Transmembrane</keyword>
<keyword evidence="4" id="KW-1185">Reference proteome</keyword>
<evidence type="ECO:0000256" key="1">
    <source>
        <dbReference type="SAM" id="MobiDB-lite"/>
    </source>
</evidence>
<feature type="region of interest" description="Disordered" evidence="1">
    <location>
        <begin position="32"/>
        <end position="66"/>
    </location>
</feature>
<comment type="caution">
    <text evidence="3">The sequence shown here is derived from an EMBL/GenBank/DDBJ whole genome shotgun (WGS) entry which is preliminary data.</text>
</comment>
<keyword evidence="2" id="KW-1133">Transmembrane helix</keyword>
<keyword evidence="2" id="KW-0472">Membrane</keyword>
<protein>
    <submittedName>
        <fullName evidence="3">Transmembrane channel-like protein 2</fullName>
    </submittedName>
</protein>
<dbReference type="Proteomes" id="UP001228049">
    <property type="component" value="Unassembled WGS sequence"/>
</dbReference>
<evidence type="ECO:0000313" key="3">
    <source>
        <dbReference type="EMBL" id="KAK1877346.1"/>
    </source>
</evidence>
<proteinExistence type="predicted"/>
<reference evidence="3" key="1">
    <citation type="submission" date="2023-04" db="EMBL/GenBank/DDBJ databases">
        <title>Chromosome-level genome of Chaenocephalus aceratus.</title>
        <authorList>
            <person name="Park H."/>
        </authorList>
    </citation>
    <scope>NUCLEOTIDE SEQUENCE</scope>
    <source>
        <strain evidence="3">DE</strain>
        <tissue evidence="3">Muscle</tissue>
    </source>
</reference>
<feature type="transmembrane region" description="Helical" evidence="2">
    <location>
        <begin position="6"/>
        <end position="26"/>
    </location>
</feature>
<name>A0AAD9B5T8_DISEL</name>
<dbReference type="EMBL" id="JASDAP010000027">
    <property type="protein sequence ID" value="KAK1877346.1"/>
    <property type="molecule type" value="Genomic_DNA"/>
</dbReference>
<accession>A0AAD9B5T8</accession>
<sequence length="66" mass="7245">MDLDPAIIIPALLFTAVAIYFASSYLNKKPDASAAAKKKPKVGYGETSLRPEPWDNRPDPSLLRSK</sequence>
<organism evidence="3 4">
    <name type="scientific">Dissostichus eleginoides</name>
    <name type="common">Patagonian toothfish</name>
    <name type="synonym">Dissostichus amissus</name>
    <dbReference type="NCBI Taxonomy" id="100907"/>
    <lineage>
        <taxon>Eukaryota</taxon>
        <taxon>Metazoa</taxon>
        <taxon>Chordata</taxon>
        <taxon>Craniata</taxon>
        <taxon>Vertebrata</taxon>
        <taxon>Euteleostomi</taxon>
        <taxon>Actinopterygii</taxon>
        <taxon>Neopterygii</taxon>
        <taxon>Teleostei</taxon>
        <taxon>Neoteleostei</taxon>
        <taxon>Acanthomorphata</taxon>
        <taxon>Eupercaria</taxon>
        <taxon>Perciformes</taxon>
        <taxon>Notothenioidei</taxon>
        <taxon>Nototheniidae</taxon>
        <taxon>Dissostichus</taxon>
    </lineage>
</organism>
<evidence type="ECO:0000313" key="4">
    <source>
        <dbReference type="Proteomes" id="UP001228049"/>
    </source>
</evidence>